<comment type="cofactor">
    <cofactor evidence="3">
        <name>Ni(2+)</name>
        <dbReference type="ChEBI" id="CHEBI:49786"/>
    </cofactor>
</comment>
<evidence type="ECO:0000259" key="5">
    <source>
        <dbReference type="Pfam" id="PF00329"/>
    </source>
</evidence>
<evidence type="ECO:0000256" key="4">
    <source>
        <dbReference type="SAM" id="Coils"/>
    </source>
</evidence>
<dbReference type="Pfam" id="PF00374">
    <property type="entry name" value="NiFeSe_Hases"/>
    <property type="match status" value="1"/>
</dbReference>
<dbReference type="GO" id="GO:0048038">
    <property type="term" value="F:quinone binding"/>
    <property type="evidence" value="ECO:0007669"/>
    <property type="project" value="InterPro"/>
</dbReference>
<feature type="domain" description="NADH:ubiquinone oxidoreductase 30kDa subunit" evidence="5">
    <location>
        <begin position="35"/>
        <end position="140"/>
    </location>
</feature>
<feature type="domain" description="NADH-quinone oxidoreductase subunit D" evidence="6">
    <location>
        <begin position="271"/>
        <end position="442"/>
    </location>
</feature>
<dbReference type="EMBL" id="QMQY01000105">
    <property type="protein sequence ID" value="RLE49380.1"/>
    <property type="molecule type" value="Genomic_DNA"/>
</dbReference>
<comment type="cofactor">
    <cofactor evidence="3">
        <name>Fe cation</name>
        <dbReference type="ChEBI" id="CHEBI:24875"/>
    </cofactor>
</comment>
<feature type="non-terminal residue" evidence="7">
    <location>
        <position position="474"/>
    </location>
</feature>
<dbReference type="InterPro" id="IPR001268">
    <property type="entry name" value="NADH_UbQ_OxRdtase_30kDa_su"/>
</dbReference>
<dbReference type="AlphaFoldDB" id="A0A497ERP2"/>
<protein>
    <submittedName>
        <fullName evidence="7">Iron hydrogenase</fullName>
    </submittedName>
</protein>
<gene>
    <name evidence="7" type="ORF">DRJ21_02430</name>
</gene>
<sequence length="474" mass="53617">MVKLNEVLSELEKLLSPNFKIVRSDMDGKHVYIETSVDKLIDAAKYLLSIDGRLVHITASDEGYKGLKLIHIYGLDHMDVNSHIILQTHLPRENAVAPSISKLTYQVSWAERETMELLGIKFDGHPDPRHIFLPYEWPDPVESKAEEWKPVKVEGKCILPIGPYHPAMLEGGYFKVKVDGEEVIDVDIKVGFNHRGIMRLAEKRSFWRDIFLVSRICGICNTPHALTFVMAAEAIANITPSDRAQYIRTLLAELNRIHSHLLWLGVAGDLIGFKTLLMWTWKIREDIQDCIELLTGNRVHMDAIIIGGVRRDVNDQQIRKVEEKLRNVKREVGKLADIVVSHNIVRARTEDIGILSLQDAKNGGAVGPTARASGWKIDVRKDSPYAAYSEEYTTWDIVVDEGKDVFARVIVRVKEILVSIDICLQCLDALKRVSGPIKVEVKEFPEGEAIRKSEAPRGELFYYIDSNGTNIPKT</sequence>
<dbReference type="GO" id="GO:0016151">
    <property type="term" value="F:nickel cation binding"/>
    <property type="evidence" value="ECO:0007669"/>
    <property type="project" value="InterPro"/>
</dbReference>
<feature type="binding site" evidence="3">
    <location>
        <position position="220"/>
    </location>
    <ligand>
        <name>Ni(2+)</name>
        <dbReference type="ChEBI" id="CHEBI:49786"/>
    </ligand>
</feature>
<proteinExistence type="predicted"/>
<dbReference type="SUPFAM" id="SSF56762">
    <property type="entry name" value="HydB/Nqo4-like"/>
    <property type="match status" value="1"/>
</dbReference>
<keyword evidence="3" id="KW-0408">Iron</keyword>
<keyword evidence="3" id="KW-0533">Nickel</keyword>
<dbReference type="GO" id="GO:0008137">
    <property type="term" value="F:NADH dehydrogenase (ubiquinone) activity"/>
    <property type="evidence" value="ECO:0007669"/>
    <property type="project" value="InterPro"/>
</dbReference>
<dbReference type="Pfam" id="PF00329">
    <property type="entry name" value="Complex1_30kDa"/>
    <property type="match status" value="1"/>
</dbReference>
<name>A0A497ERP2_9CREN</name>
<evidence type="ECO:0000256" key="3">
    <source>
        <dbReference type="PIRSR" id="PIRSR601501-1"/>
    </source>
</evidence>
<dbReference type="InterPro" id="IPR001135">
    <property type="entry name" value="NADH_Q_OxRdtase_suD"/>
</dbReference>
<feature type="binding site" evidence="3">
    <location>
        <position position="217"/>
    </location>
    <ligand>
        <name>Ni(2+)</name>
        <dbReference type="ChEBI" id="CHEBI:49786"/>
    </ligand>
</feature>
<keyword evidence="2" id="KW-0520">NAD</keyword>
<dbReference type="Pfam" id="PF00346">
    <property type="entry name" value="Complex1_49kDa"/>
    <property type="match status" value="1"/>
</dbReference>
<organism evidence="7 8">
    <name type="scientific">Thermoproteota archaeon</name>
    <dbReference type="NCBI Taxonomy" id="2056631"/>
    <lineage>
        <taxon>Archaea</taxon>
        <taxon>Thermoproteota</taxon>
    </lineage>
</organism>
<keyword evidence="4" id="KW-0175">Coiled coil</keyword>
<dbReference type="Proteomes" id="UP000281962">
    <property type="component" value="Unassembled WGS sequence"/>
</dbReference>
<reference evidence="7 8" key="1">
    <citation type="submission" date="2018-06" db="EMBL/GenBank/DDBJ databases">
        <title>Extensive metabolic versatility and redundancy in microbially diverse, dynamic hydrothermal sediments.</title>
        <authorList>
            <person name="Dombrowski N."/>
            <person name="Teske A."/>
            <person name="Baker B.J."/>
        </authorList>
    </citation>
    <scope>NUCLEOTIDE SEQUENCE [LARGE SCALE GENOMIC DNA]</scope>
    <source>
        <strain evidence="7">B30_G17</strain>
    </source>
</reference>
<evidence type="ECO:0000313" key="7">
    <source>
        <dbReference type="EMBL" id="RLE49380.1"/>
    </source>
</evidence>
<accession>A0A497ERP2</accession>
<dbReference type="InterPro" id="IPR029014">
    <property type="entry name" value="NiFe-Hase_large"/>
</dbReference>
<evidence type="ECO:0000256" key="2">
    <source>
        <dbReference type="ARBA" id="ARBA00023027"/>
    </source>
</evidence>
<evidence type="ECO:0000256" key="1">
    <source>
        <dbReference type="ARBA" id="ARBA00023002"/>
    </source>
</evidence>
<dbReference type="PANTHER" id="PTHR43485">
    <property type="entry name" value="HYDROGENASE-4 COMPONENT G"/>
    <property type="match status" value="1"/>
</dbReference>
<dbReference type="Gene3D" id="1.10.645.10">
    <property type="entry name" value="Cytochrome-c3 Hydrogenase, chain B"/>
    <property type="match status" value="1"/>
</dbReference>
<dbReference type="SUPFAM" id="SSF143243">
    <property type="entry name" value="Nqo5-like"/>
    <property type="match status" value="1"/>
</dbReference>
<dbReference type="InterPro" id="IPR052197">
    <property type="entry name" value="ComplexI_49kDa-like"/>
</dbReference>
<comment type="caution">
    <text evidence="7">The sequence shown here is derived from an EMBL/GenBank/DDBJ whole genome shotgun (WGS) entry which is preliminary data.</text>
</comment>
<dbReference type="InterPro" id="IPR001501">
    <property type="entry name" value="Ni-dep_hyd_lsu"/>
</dbReference>
<dbReference type="Gene3D" id="3.30.460.80">
    <property type="entry name" value="NADH:ubiquinone oxidoreductase, 30kDa subunit"/>
    <property type="match status" value="1"/>
</dbReference>
<dbReference type="InterPro" id="IPR037232">
    <property type="entry name" value="NADH_quin_OxRdtase_su_C/D-like"/>
</dbReference>
<evidence type="ECO:0000313" key="8">
    <source>
        <dbReference type="Proteomes" id="UP000281962"/>
    </source>
</evidence>
<dbReference type="PANTHER" id="PTHR43485:SF1">
    <property type="entry name" value="FORMATE HYDROGENLYASE SUBUNIT 5-RELATED"/>
    <property type="match status" value="1"/>
</dbReference>
<feature type="binding site" evidence="3">
    <location>
        <position position="220"/>
    </location>
    <ligand>
        <name>Fe cation</name>
        <dbReference type="ChEBI" id="CHEBI:24875"/>
    </ligand>
</feature>
<dbReference type="GO" id="GO:0016651">
    <property type="term" value="F:oxidoreductase activity, acting on NAD(P)H"/>
    <property type="evidence" value="ECO:0007669"/>
    <property type="project" value="InterPro"/>
</dbReference>
<evidence type="ECO:0000259" key="6">
    <source>
        <dbReference type="Pfam" id="PF00346"/>
    </source>
</evidence>
<dbReference type="GO" id="GO:0051287">
    <property type="term" value="F:NAD binding"/>
    <property type="evidence" value="ECO:0007669"/>
    <property type="project" value="InterPro"/>
</dbReference>
<keyword evidence="3" id="KW-0479">Metal-binding</keyword>
<feature type="coiled-coil region" evidence="4">
    <location>
        <begin position="311"/>
        <end position="338"/>
    </location>
</feature>
<keyword evidence="1" id="KW-0560">Oxidoreductase</keyword>